<dbReference type="KEGG" id="acad:UA74_19190"/>
<feature type="transmembrane region" description="Helical" evidence="8">
    <location>
        <begin position="371"/>
        <end position="392"/>
    </location>
</feature>
<evidence type="ECO:0000256" key="4">
    <source>
        <dbReference type="ARBA" id="ARBA00022692"/>
    </source>
</evidence>
<feature type="transmembrane region" description="Helical" evidence="8">
    <location>
        <begin position="246"/>
        <end position="268"/>
    </location>
</feature>
<organism evidence="9 10">
    <name type="scientific">Actinoalloteichus fjordicus</name>
    <dbReference type="NCBI Taxonomy" id="1612552"/>
    <lineage>
        <taxon>Bacteria</taxon>
        <taxon>Bacillati</taxon>
        <taxon>Actinomycetota</taxon>
        <taxon>Actinomycetes</taxon>
        <taxon>Pseudonocardiales</taxon>
        <taxon>Pseudonocardiaceae</taxon>
        <taxon>Actinoalloteichus</taxon>
    </lineage>
</organism>
<keyword evidence="2" id="KW-0813">Transport</keyword>
<evidence type="ECO:0000256" key="2">
    <source>
        <dbReference type="ARBA" id="ARBA00022448"/>
    </source>
</evidence>
<keyword evidence="5 8" id="KW-1133">Transmembrane helix</keyword>
<evidence type="ECO:0000256" key="3">
    <source>
        <dbReference type="ARBA" id="ARBA00022475"/>
    </source>
</evidence>
<reference evidence="10" key="1">
    <citation type="submission" date="2016-06" db="EMBL/GenBank/DDBJ databases">
        <title>Complete genome sequence of Actinoalloteichus fjordicus DSM 46855 (=ADI127-17), type strain of the new species Actinoalloteichus fjordicus.</title>
        <authorList>
            <person name="Ruckert C."/>
            <person name="Nouioui I."/>
            <person name="Willmese J."/>
            <person name="van Wezel G."/>
            <person name="Klenk H.-P."/>
            <person name="Kalinowski J."/>
            <person name="Zotchev S.B."/>
        </authorList>
    </citation>
    <scope>NUCLEOTIDE SEQUENCE [LARGE SCALE GENOMIC DNA]</scope>
    <source>
        <strain evidence="10">ADI127-7</strain>
    </source>
</reference>
<sequence length="466" mass="49118">MSRSGPHESADARPRSWRRRLRRLLPPAGRPARAVVAGFAVAIGIGTTLLTLPIAAASREPTDVVHALFTATSAVSITGLAVVDTGSHWSTFGQVVILVLIQAGGLGIMTLASILGLLVSRRLGLGMELTAQRETRSLQLGDVRKVVIGVIRLSLLFEVVIAVVLAARLLIAYDYSPGDAVYSGIFHSVASFNNAGFSLYSDSMTRFVADPWISLTISLAVIAGGLGFPVLFEVGRRLRGPHRWSMHAKITLGATALLLLIGFVFITASEWRNASTMGGFGVPTKLLAGFFAAVMPRSGGLNSVDVGEMTSASLLVQDVLMFIGGGSASTAGGIKVTTFALLAFVIAAEIRGEPTVHLMGRRLASSVQRQALTIALLSVALVMVTTITLLSITPFSLDEVLFESISAVATVGLSTGITADLPPVAQVLMSALMFIGRLGPVTLAAALALRDRPRRYELPEERPIVG</sequence>
<dbReference type="Pfam" id="PF02386">
    <property type="entry name" value="TrkH"/>
    <property type="match status" value="1"/>
</dbReference>
<dbReference type="GO" id="GO:0030001">
    <property type="term" value="P:metal ion transport"/>
    <property type="evidence" value="ECO:0007669"/>
    <property type="project" value="UniProtKB-ARBA"/>
</dbReference>
<feature type="transmembrane region" description="Helical" evidence="8">
    <location>
        <begin position="212"/>
        <end position="234"/>
    </location>
</feature>
<dbReference type="PANTHER" id="PTHR32024">
    <property type="entry name" value="TRK SYSTEM POTASSIUM UPTAKE PROTEIN TRKG-RELATED"/>
    <property type="match status" value="1"/>
</dbReference>
<feature type="transmembrane region" description="Helical" evidence="8">
    <location>
        <begin position="146"/>
        <end position="171"/>
    </location>
</feature>
<keyword evidence="7 8" id="KW-0472">Membrane</keyword>
<keyword evidence="10" id="KW-1185">Reference proteome</keyword>
<comment type="subcellular location">
    <subcellularLocation>
        <location evidence="1">Cell membrane</location>
        <topology evidence="1">Multi-pass membrane protein</topology>
    </subcellularLocation>
</comment>
<proteinExistence type="predicted"/>
<gene>
    <name evidence="9" type="ORF">UA74_19190</name>
</gene>
<dbReference type="EMBL" id="CP016076">
    <property type="protein sequence ID" value="APU15863.1"/>
    <property type="molecule type" value="Genomic_DNA"/>
</dbReference>
<dbReference type="InterPro" id="IPR003445">
    <property type="entry name" value="Cat_transpt"/>
</dbReference>
<protein>
    <submittedName>
        <fullName evidence="9">Trk-type K+ transport system, membrane component</fullName>
    </submittedName>
</protein>
<feature type="transmembrane region" description="Helical" evidence="8">
    <location>
        <begin position="32"/>
        <end position="52"/>
    </location>
</feature>
<feature type="transmembrane region" description="Helical" evidence="8">
    <location>
        <begin position="64"/>
        <end position="83"/>
    </location>
</feature>
<evidence type="ECO:0000256" key="6">
    <source>
        <dbReference type="ARBA" id="ARBA00023065"/>
    </source>
</evidence>
<keyword evidence="3" id="KW-1003">Cell membrane</keyword>
<evidence type="ECO:0000256" key="7">
    <source>
        <dbReference type="ARBA" id="ARBA00023136"/>
    </source>
</evidence>
<evidence type="ECO:0000256" key="1">
    <source>
        <dbReference type="ARBA" id="ARBA00004651"/>
    </source>
</evidence>
<name>A0AAC9PT81_9PSEU</name>
<dbReference type="GO" id="GO:0005886">
    <property type="term" value="C:plasma membrane"/>
    <property type="evidence" value="ECO:0007669"/>
    <property type="project" value="UniProtKB-SubCell"/>
</dbReference>
<feature type="transmembrane region" description="Helical" evidence="8">
    <location>
        <begin position="95"/>
        <end position="119"/>
    </location>
</feature>
<feature type="transmembrane region" description="Helical" evidence="8">
    <location>
        <begin position="319"/>
        <end position="350"/>
    </location>
</feature>
<evidence type="ECO:0000313" key="10">
    <source>
        <dbReference type="Proteomes" id="UP000185511"/>
    </source>
</evidence>
<evidence type="ECO:0000256" key="8">
    <source>
        <dbReference type="SAM" id="Phobius"/>
    </source>
</evidence>
<accession>A0AAC9PT81</accession>
<feature type="transmembrane region" description="Helical" evidence="8">
    <location>
        <begin position="427"/>
        <end position="449"/>
    </location>
</feature>
<dbReference type="AlphaFoldDB" id="A0AAC9PT81"/>
<dbReference type="GO" id="GO:0008324">
    <property type="term" value="F:monoatomic cation transmembrane transporter activity"/>
    <property type="evidence" value="ECO:0007669"/>
    <property type="project" value="InterPro"/>
</dbReference>
<evidence type="ECO:0000313" key="9">
    <source>
        <dbReference type="EMBL" id="APU15863.1"/>
    </source>
</evidence>
<dbReference type="PANTHER" id="PTHR32024:SF1">
    <property type="entry name" value="KTR SYSTEM POTASSIUM UPTAKE PROTEIN B"/>
    <property type="match status" value="1"/>
</dbReference>
<evidence type="ECO:0000256" key="5">
    <source>
        <dbReference type="ARBA" id="ARBA00022989"/>
    </source>
</evidence>
<keyword evidence="6" id="KW-0406">Ion transport</keyword>
<keyword evidence="4 8" id="KW-0812">Transmembrane</keyword>
<dbReference type="Proteomes" id="UP000185511">
    <property type="component" value="Chromosome"/>
</dbReference>